<proteinExistence type="predicted"/>
<comment type="caution">
    <text evidence="2">The sequence shown here is derived from an EMBL/GenBank/DDBJ whole genome shotgun (WGS) entry which is preliminary data.</text>
</comment>
<feature type="signal peptide" evidence="1">
    <location>
        <begin position="1"/>
        <end position="27"/>
    </location>
</feature>
<keyword evidence="1" id="KW-0732">Signal</keyword>
<evidence type="ECO:0000313" key="2">
    <source>
        <dbReference type="EMBL" id="MFD0928386.1"/>
    </source>
</evidence>
<feature type="chain" id="PRO_5047108408" description="PEP-CTERM sorting domain-containing protein" evidence="1">
    <location>
        <begin position="28"/>
        <end position="522"/>
    </location>
</feature>
<keyword evidence="3" id="KW-1185">Reference proteome</keyword>
<dbReference type="PROSITE" id="PS51257">
    <property type="entry name" value="PROKAR_LIPOPROTEIN"/>
    <property type="match status" value="1"/>
</dbReference>
<accession>A0ABW3GCP6</accession>
<dbReference type="EMBL" id="JBHTJW010000001">
    <property type="protein sequence ID" value="MFD0928386.1"/>
    <property type="molecule type" value="Genomic_DNA"/>
</dbReference>
<protein>
    <recommendedName>
        <fullName evidence="4">PEP-CTERM sorting domain-containing protein</fullName>
    </recommendedName>
</protein>
<reference evidence="3" key="1">
    <citation type="journal article" date="2019" name="Int. J. Syst. Evol. Microbiol.">
        <title>The Global Catalogue of Microorganisms (GCM) 10K type strain sequencing project: providing services to taxonomists for standard genome sequencing and annotation.</title>
        <authorList>
            <consortium name="The Broad Institute Genomics Platform"/>
            <consortium name="The Broad Institute Genome Sequencing Center for Infectious Disease"/>
            <person name="Wu L."/>
            <person name="Ma J."/>
        </authorList>
    </citation>
    <scope>NUCLEOTIDE SEQUENCE [LARGE SCALE GENOMIC DNA]</scope>
    <source>
        <strain evidence="3">CCUG 59685</strain>
    </source>
</reference>
<dbReference type="RefSeq" id="WP_379073454.1">
    <property type="nucleotide sequence ID" value="NZ_JBHTJW010000001.1"/>
</dbReference>
<gene>
    <name evidence="2" type="ORF">ACFQ1T_01210</name>
</gene>
<evidence type="ECO:0000313" key="3">
    <source>
        <dbReference type="Proteomes" id="UP001597106"/>
    </source>
</evidence>
<evidence type="ECO:0008006" key="4">
    <source>
        <dbReference type="Google" id="ProtNLM"/>
    </source>
</evidence>
<organism evidence="2 3">
    <name type="scientific">Methylophilus glucosoxydans</name>
    <dbReference type="NCBI Taxonomy" id="752553"/>
    <lineage>
        <taxon>Bacteria</taxon>
        <taxon>Pseudomonadati</taxon>
        <taxon>Pseudomonadota</taxon>
        <taxon>Betaproteobacteria</taxon>
        <taxon>Nitrosomonadales</taxon>
        <taxon>Methylophilaceae</taxon>
        <taxon>Methylophilus</taxon>
    </lineage>
</organism>
<evidence type="ECO:0000256" key="1">
    <source>
        <dbReference type="SAM" id="SignalP"/>
    </source>
</evidence>
<dbReference type="Proteomes" id="UP001597106">
    <property type="component" value="Unassembled WGS sequence"/>
</dbReference>
<sequence>MLTLQRYAKPSAAIIVLAACLPFQALATEIATNMRLNFNEIAIMNRTTSVSVDGVDITTYSNQIDKLLTLDPSIANARFLSTRLGTFSSGSMTIELRGNQFISLNDPGVSVLPDSQRTLTRIEAGATLSGGLLTTTESLNLDATWFCRATALSCTRDEVYSTLKFLSPLSNSTTSAAALVQPIRLQASGAPTFTADGVSINYAGLSLSGTVNVNATFTAKTRSQYVADALAATPGAGGGVAAARWDAAATDIQSLRNSVLTDVAVANTLKIARTPELKDAQTLLAAARDSTILLNAGATAPTVFNSPFDLMRQLWNVTATVDPSLGRSTAGFSSEDLTSDNAALSLAALSLIASGSDEHDFAAQLDHALGVPLTTSAAPQLTLDGALLGLTDAMLSIYYLGNSSSGLVELNLPDAARYALLRNGLYDRISLLEGNGLTVIGNSDYAGSAVLQGEGEVYIGEISSGLLELSGQSTASRLQLNNIYSNQFLVVASWAVTPAPEPSQAWLLMMGLPLLLWRRQSA</sequence>
<name>A0ABW3GCP6_9PROT</name>